<gene>
    <name evidence="4" type="ordered locus">Hsero_0447</name>
</gene>
<evidence type="ECO:0000256" key="1">
    <source>
        <dbReference type="ARBA" id="ARBA00022679"/>
    </source>
</evidence>
<evidence type="ECO:0000313" key="4">
    <source>
        <dbReference type="EMBL" id="ADJ61972.1"/>
    </source>
</evidence>
<sequence length="153" mass="17749">MQVIECSEPQLDMLAVLFNDYRIFYGYQDDLPACRDFLEENLRLRRSSMFLLTDDGGDAVAFAQCYPATCSLSMRPYQYLSDLYVIRSARQQGHGRYLMQYLRDHFSARGAQRITLDTATTNTTAQRLYEALGYEREQVYITYHQVLDAPGQP</sequence>
<dbReference type="Gene3D" id="3.40.630.30">
    <property type="match status" value="1"/>
</dbReference>
<dbReference type="Proteomes" id="UP000000329">
    <property type="component" value="Chromosome"/>
</dbReference>
<dbReference type="InterPro" id="IPR016181">
    <property type="entry name" value="Acyl_CoA_acyltransferase"/>
</dbReference>
<feature type="domain" description="N-acetyltransferase" evidence="3">
    <location>
        <begin position="1"/>
        <end position="153"/>
    </location>
</feature>
<proteinExistence type="predicted"/>
<dbReference type="GeneID" id="29393604"/>
<dbReference type="GO" id="GO:0016747">
    <property type="term" value="F:acyltransferase activity, transferring groups other than amino-acyl groups"/>
    <property type="evidence" value="ECO:0007669"/>
    <property type="project" value="InterPro"/>
</dbReference>
<dbReference type="AlphaFoldDB" id="D8IX97"/>
<dbReference type="RefSeq" id="WP_013232491.1">
    <property type="nucleotide sequence ID" value="NC_014323.1"/>
</dbReference>
<name>D8IX97_HERSS</name>
<keyword evidence="5" id="KW-1185">Reference proteome</keyword>
<dbReference type="HOGENOM" id="CLU_013985_34_9_4"/>
<dbReference type="InterPro" id="IPR050832">
    <property type="entry name" value="Bact_Acetyltransf"/>
</dbReference>
<keyword evidence="2" id="KW-0012">Acyltransferase</keyword>
<reference evidence="4 5" key="1">
    <citation type="submission" date="2010-04" db="EMBL/GenBank/DDBJ databases">
        <title>The genome of Herbaspirillum seropedicae SmR1, an endophytic, nitrogen-fixing, plant-growth promoting beta-Proteobacteria.</title>
        <authorList>
            <person name="Pedrosa F.O."/>
            <person name="Monteiro R.A."/>
            <person name="Wassem R."/>
            <person name="Cruz L.M."/>
            <person name="Ayub R.A."/>
            <person name="Colauto N.B."/>
            <person name="Fernandez M.A."/>
            <person name="Fungaro M.H.P."/>
            <person name="Grisard E.C."/>
            <person name="Hungria M."/>
            <person name="Madeira H.M.F."/>
            <person name="Nodari R.O."/>
            <person name="Osaku C.A."/>
            <person name="Petzl-Erler M.L."/>
            <person name="Terenzi H."/>
            <person name="Vieira L.G.E."/>
            <person name="Almeida M.I.M."/>
            <person name="Alves L.R."/>
            <person name="Arantes O.M.N."/>
            <person name="Balsanelli E."/>
            <person name="Barcellos F.G."/>
            <person name="Baura V.A."/>
            <person name="Binde D.R."/>
            <person name="Campo R.J."/>
            <person name="Chubatsu L.S."/>
            <person name="Chueire L.M.O."/>
            <person name="Ciferri R.R."/>
            <person name="Correa L.C."/>
            <person name="da Conceicao Silva J.L."/>
            <person name="Dabul A.N.G."/>
            <person name="Dambros B.P."/>
            <person name="Faoro H."/>
            <person name="Favetti A."/>
            <person name="Friedermann G."/>
            <person name="Furlaneto M.C."/>
            <person name="Gasques L.S."/>
            <person name="Gimenes C.C.T."/>
            <person name="Gioppo N.M.R."/>
            <person name="Glienke-Blanco C."/>
            <person name="Godoy L.P."/>
            <person name="Guerra M.P."/>
            <person name="Karp S."/>
            <person name="Kava-Cordeiro V."/>
            <person name="Margarido V.P."/>
            <person name="Mathioni S.M."/>
            <person name="Menck-Soares M.A."/>
            <person name="Murace N.K."/>
            <person name="Nicolas M.F."/>
            <person name="Oliveira C.E.C."/>
            <person name="Pagnan N.A.B."/>
            <person name="Pamphile J.A."/>
            <person name="Patussi E.V."/>
            <person name="Pereira L.F.P."/>
            <person name="Pereira-Ferrari L."/>
            <person name="Pinto F.G.S."/>
            <person name="Precoma C."/>
            <person name="Prioli A.J."/>
            <person name="Prioli S.M.A.P."/>
            <person name="Raittz R.T."/>
            <person name="Ramos H.J.O."/>
            <person name="Ribeiro E.M.S.F."/>
            <person name="Rigo L.U."/>
            <person name="Rocha C.L.M.S.C."/>
            <person name="Rocha S.N."/>
            <person name="Santos K."/>
            <person name="Satori D."/>
            <person name="Silva A.G."/>
            <person name="Simao R.C.G."/>
            <person name="Soares M.A.M."/>
            <person name="Souza E.M."/>
            <person name="Steffens M.B.R."/>
            <person name="Steindel M."/>
            <person name="Tadra-Sfeir M.Z."/>
            <person name="Takahashi E.K."/>
            <person name="Torres R.A."/>
            <person name="Valle J.S."/>
            <person name="Vernal J.I."/>
            <person name="Vilas-Boas L.A."/>
            <person name="Watanabe M.A.E."/>
            <person name="Weiss V.A."/>
            <person name="Yates M.A."/>
            <person name="Souza E.M."/>
        </authorList>
    </citation>
    <scope>NUCLEOTIDE SEQUENCE [LARGE SCALE GENOMIC DNA]</scope>
    <source>
        <strain evidence="4 5">SmR1</strain>
    </source>
</reference>
<dbReference type="PANTHER" id="PTHR43877:SF2">
    <property type="entry name" value="AMINOALKYLPHOSPHONATE N-ACETYLTRANSFERASE-RELATED"/>
    <property type="match status" value="1"/>
</dbReference>
<dbReference type="InterPro" id="IPR000182">
    <property type="entry name" value="GNAT_dom"/>
</dbReference>
<dbReference type="PANTHER" id="PTHR43877">
    <property type="entry name" value="AMINOALKYLPHOSPHONATE N-ACETYLTRANSFERASE-RELATED-RELATED"/>
    <property type="match status" value="1"/>
</dbReference>
<keyword evidence="1 4" id="KW-0808">Transferase</keyword>
<protein>
    <submittedName>
        <fullName evidence="4">GNAT family acetyltransferase protein</fullName>
    </submittedName>
</protein>
<evidence type="ECO:0000259" key="3">
    <source>
        <dbReference type="PROSITE" id="PS51186"/>
    </source>
</evidence>
<dbReference type="STRING" id="757424.Hsero_0447"/>
<dbReference type="KEGG" id="hse:Hsero_0447"/>
<dbReference type="SUPFAM" id="SSF55729">
    <property type="entry name" value="Acyl-CoA N-acyltransferases (Nat)"/>
    <property type="match status" value="1"/>
</dbReference>
<evidence type="ECO:0000313" key="5">
    <source>
        <dbReference type="Proteomes" id="UP000000329"/>
    </source>
</evidence>
<dbReference type="CDD" id="cd04301">
    <property type="entry name" value="NAT_SF"/>
    <property type="match status" value="1"/>
</dbReference>
<accession>D8IX97</accession>
<dbReference type="EMBL" id="CP002039">
    <property type="protein sequence ID" value="ADJ61972.1"/>
    <property type="molecule type" value="Genomic_DNA"/>
</dbReference>
<evidence type="ECO:0000256" key="2">
    <source>
        <dbReference type="ARBA" id="ARBA00023315"/>
    </source>
</evidence>
<dbReference type="Pfam" id="PF00583">
    <property type="entry name" value="Acetyltransf_1"/>
    <property type="match status" value="1"/>
</dbReference>
<dbReference type="eggNOG" id="COG0456">
    <property type="taxonomic scope" value="Bacteria"/>
</dbReference>
<organism evidence="4 5">
    <name type="scientific">Herbaspirillum seropedicae (strain SmR1)</name>
    <dbReference type="NCBI Taxonomy" id="757424"/>
    <lineage>
        <taxon>Bacteria</taxon>
        <taxon>Pseudomonadati</taxon>
        <taxon>Pseudomonadota</taxon>
        <taxon>Betaproteobacteria</taxon>
        <taxon>Burkholderiales</taxon>
        <taxon>Oxalobacteraceae</taxon>
        <taxon>Herbaspirillum</taxon>
    </lineage>
</organism>
<dbReference type="PROSITE" id="PS51186">
    <property type="entry name" value="GNAT"/>
    <property type="match status" value="1"/>
</dbReference>
<dbReference type="OrthoDB" id="9792929at2"/>